<dbReference type="EMBL" id="DVNG01000043">
    <property type="protein sequence ID" value="HIU50016.1"/>
    <property type="molecule type" value="Genomic_DNA"/>
</dbReference>
<dbReference type="GO" id="GO:0005886">
    <property type="term" value="C:plasma membrane"/>
    <property type="evidence" value="ECO:0007669"/>
    <property type="project" value="TreeGrafter"/>
</dbReference>
<dbReference type="Pfam" id="PF00535">
    <property type="entry name" value="Glycos_transf_2"/>
    <property type="match status" value="1"/>
</dbReference>
<keyword evidence="2" id="KW-0472">Membrane</keyword>
<reference evidence="4" key="2">
    <citation type="journal article" date="2021" name="PeerJ">
        <title>Extensive microbial diversity within the chicken gut microbiome revealed by metagenomics and culture.</title>
        <authorList>
            <person name="Gilroy R."/>
            <person name="Ravi A."/>
            <person name="Getino M."/>
            <person name="Pursley I."/>
            <person name="Horton D.L."/>
            <person name="Alikhan N.F."/>
            <person name="Baker D."/>
            <person name="Gharbi K."/>
            <person name="Hall N."/>
            <person name="Watson M."/>
            <person name="Adriaenssens E.M."/>
            <person name="Foster-Nyarko E."/>
            <person name="Jarju S."/>
            <person name="Secka A."/>
            <person name="Antonio M."/>
            <person name="Oren A."/>
            <person name="Chaudhuri R.R."/>
            <person name="La Ragione R."/>
            <person name="Hildebrand F."/>
            <person name="Pallen M.J."/>
        </authorList>
    </citation>
    <scope>NUCLEOTIDE SEQUENCE</scope>
    <source>
        <strain evidence="4">ChiGjej1B1-1684</strain>
    </source>
</reference>
<dbReference type="SUPFAM" id="SSF53448">
    <property type="entry name" value="Nucleotide-diphospho-sugar transferases"/>
    <property type="match status" value="1"/>
</dbReference>
<evidence type="ECO:0000256" key="1">
    <source>
        <dbReference type="SAM" id="MobiDB-lite"/>
    </source>
</evidence>
<evidence type="ECO:0000313" key="4">
    <source>
        <dbReference type="EMBL" id="HIU50016.1"/>
    </source>
</evidence>
<name>A0A9D1S7P4_9FIRM</name>
<dbReference type="PANTHER" id="PTHR48090">
    <property type="entry name" value="UNDECAPRENYL-PHOSPHATE 4-DEOXY-4-FORMAMIDO-L-ARABINOSE TRANSFERASE-RELATED"/>
    <property type="match status" value="1"/>
</dbReference>
<evidence type="ECO:0000259" key="3">
    <source>
        <dbReference type="Pfam" id="PF00535"/>
    </source>
</evidence>
<protein>
    <submittedName>
        <fullName evidence="4">Glycosyltransferase family 2 protein</fullName>
    </submittedName>
</protein>
<dbReference type="Gene3D" id="3.90.550.10">
    <property type="entry name" value="Spore Coat Polysaccharide Biosynthesis Protein SpsA, Chain A"/>
    <property type="match status" value="1"/>
</dbReference>
<dbReference type="PANTHER" id="PTHR48090:SF8">
    <property type="entry name" value="GLYCOSYLTRANSFERASE CSBB-RELATED"/>
    <property type="match status" value="1"/>
</dbReference>
<sequence length="352" mass="40544">MKTIDIVVPCYNEEEGLEYFIQETNKVIDTIENYKFRYILVNDGSRDKTYLVMKKLAEKYFFVKYLSFSRNFGKEAAMYAGLKHSTADYVIVMDADLQHPPAMFPKMLEAIEEGYDCCAAMRSTRKGESKIRSFFSRTFYRISNKITDVKMPYGAVDFRIMSRQMVNSILELSEVQRFSKGIFCWVGFNTKWIPYENVERVMGTTKWSFWGLFRYAIDGITAFSVAPLRFISVLGFLISLVSFIYIIATLIQTLAFGIDVPGYVTNLCATLFLGGITVLSVGVLGEYIGRIYMETKDRPIYILKYSNFECDKGICTPFPEKDVVDHDTVEVEELTENEEAENQEFAEDSEEE</sequence>
<dbReference type="Proteomes" id="UP000824118">
    <property type="component" value="Unassembled WGS sequence"/>
</dbReference>
<dbReference type="InterPro" id="IPR001173">
    <property type="entry name" value="Glyco_trans_2-like"/>
</dbReference>
<dbReference type="InterPro" id="IPR029044">
    <property type="entry name" value="Nucleotide-diphossugar_trans"/>
</dbReference>
<evidence type="ECO:0000313" key="5">
    <source>
        <dbReference type="Proteomes" id="UP000824118"/>
    </source>
</evidence>
<reference evidence="4" key="1">
    <citation type="submission" date="2020-10" db="EMBL/GenBank/DDBJ databases">
        <authorList>
            <person name="Gilroy R."/>
        </authorList>
    </citation>
    <scope>NUCLEOTIDE SEQUENCE</scope>
    <source>
        <strain evidence="4">ChiGjej1B1-1684</strain>
    </source>
</reference>
<feature type="transmembrane region" description="Helical" evidence="2">
    <location>
        <begin position="233"/>
        <end position="258"/>
    </location>
</feature>
<dbReference type="InterPro" id="IPR050256">
    <property type="entry name" value="Glycosyltransferase_2"/>
</dbReference>
<feature type="transmembrane region" description="Helical" evidence="2">
    <location>
        <begin position="264"/>
        <end position="288"/>
    </location>
</feature>
<feature type="region of interest" description="Disordered" evidence="1">
    <location>
        <begin position="332"/>
        <end position="352"/>
    </location>
</feature>
<proteinExistence type="predicted"/>
<keyword evidence="2" id="KW-0812">Transmembrane</keyword>
<keyword evidence="2" id="KW-1133">Transmembrane helix</keyword>
<gene>
    <name evidence="4" type="ORF">IAD22_03280</name>
</gene>
<comment type="caution">
    <text evidence="4">The sequence shown here is derived from an EMBL/GenBank/DDBJ whole genome shotgun (WGS) entry which is preliminary data.</text>
</comment>
<feature type="domain" description="Glycosyltransferase 2-like" evidence="3">
    <location>
        <begin position="6"/>
        <end position="168"/>
    </location>
</feature>
<dbReference type="AlphaFoldDB" id="A0A9D1S7P4"/>
<evidence type="ECO:0000256" key="2">
    <source>
        <dbReference type="SAM" id="Phobius"/>
    </source>
</evidence>
<dbReference type="CDD" id="cd04187">
    <property type="entry name" value="DPM1_like_bac"/>
    <property type="match status" value="1"/>
</dbReference>
<accession>A0A9D1S7P4</accession>
<organism evidence="4 5">
    <name type="scientific">Candidatus Limousia pullorum</name>
    <dbReference type="NCBI Taxonomy" id="2840860"/>
    <lineage>
        <taxon>Bacteria</taxon>
        <taxon>Bacillati</taxon>
        <taxon>Bacillota</taxon>
        <taxon>Clostridia</taxon>
        <taxon>Eubacteriales</taxon>
        <taxon>Oscillospiraceae</taxon>
        <taxon>Oscillospiraceae incertae sedis</taxon>
        <taxon>Candidatus Limousia</taxon>
    </lineage>
</organism>